<evidence type="ECO:0000256" key="3">
    <source>
        <dbReference type="ARBA" id="ARBA00008088"/>
    </source>
</evidence>
<dbReference type="GO" id="GO:0005737">
    <property type="term" value="C:cytoplasm"/>
    <property type="evidence" value="ECO:0007669"/>
    <property type="project" value="TreeGrafter"/>
</dbReference>
<dbReference type="AlphaFoldDB" id="A0A914WFH3"/>
<evidence type="ECO:0000256" key="6">
    <source>
        <dbReference type="ARBA" id="ARBA00029734"/>
    </source>
</evidence>
<dbReference type="GO" id="GO:0006014">
    <property type="term" value="P:D-ribose metabolic process"/>
    <property type="evidence" value="ECO:0007669"/>
    <property type="project" value="TreeGrafter"/>
</dbReference>
<accession>A0A914WFH3</accession>
<dbReference type="NCBIfam" id="TIGR00021">
    <property type="entry name" value="rpiA"/>
    <property type="match status" value="1"/>
</dbReference>
<dbReference type="HAMAP" id="MF_00170">
    <property type="entry name" value="Rib_5P_isom_A"/>
    <property type="match status" value="1"/>
</dbReference>
<name>A0A914WFH3_9BILA</name>
<keyword evidence="7" id="KW-1185">Reference proteome</keyword>
<dbReference type="PANTHER" id="PTHR11934">
    <property type="entry name" value="RIBOSE-5-PHOSPHATE ISOMERASE"/>
    <property type="match status" value="1"/>
</dbReference>
<dbReference type="WBParaSite" id="PSAMB.scaffold3766size16966.g22448.t1">
    <property type="protein sequence ID" value="PSAMB.scaffold3766size16966.g22448.t1"/>
    <property type="gene ID" value="PSAMB.scaffold3766size16966.g22448"/>
</dbReference>
<dbReference type="Gene3D" id="3.30.70.260">
    <property type="match status" value="1"/>
</dbReference>
<dbReference type="GO" id="GO:0004751">
    <property type="term" value="F:ribose-5-phosphate isomerase activity"/>
    <property type="evidence" value="ECO:0007669"/>
    <property type="project" value="UniProtKB-EC"/>
</dbReference>
<dbReference type="InterPro" id="IPR020672">
    <property type="entry name" value="Ribose5P_isomerase_typA_subgr"/>
</dbReference>
<proteinExistence type="inferred from homology"/>
<evidence type="ECO:0000313" key="8">
    <source>
        <dbReference type="WBParaSite" id="PSAMB.scaffold3766size16966.g22448.t1"/>
    </source>
</evidence>
<reference evidence="8" key="1">
    <citation type="submission" date="2022-11" db="UniProtKB">
        <authorList>
            <consortium name="WormBaseParasite"/>
        </authorList>
    </citation>
    <scope>IDENTIFICATION</scope>
</reference>
<evidence type="ECO:0000256" key="2">
    <source>
        <dbReference type="ARBA" id="ARBA00004988"/>
    </source>
</evidence>
<keyword evidence="5" id="KW-0413">Isomerase</keyword>
<evidence type="ECO:0000313" key="7">
    <source>
        <dbReference type="Proteomes" id="UP000887566"/>
    </source>
</evidence>
<dbReference type="InterPro" id="IPR004788">
    <property type="entry name" value="Ribose5P_isomerase_type_A"/>
</dbReference>
<dbReference type="Proteomes" id="UP000887566">
    <property type="component" value="Unplaced"/>
</dbReference>
<comment type="similarity">
    <text evidence="3">Belongs to the ribose 5-phosphate isomerase family.</text>
</comment>
<evidence type="ECO:0000256" key="5">
    <source>
        <dbReference type="ARBA" id="ARBA00023235"/>
    </source>
</evidence>
<comment type="pathway">
    <text evidence="2">Carbohydrate degradation; pentose phosphate pathway; D-ribose 5-phosphate from D-ribulose 5-phosphate (non-oxidative stage): step 1/1.</text>
</comment>
<dbReference type="PANTHER" id="PTHR11934:SF0">
    <property type="entry name" value="RIBOSE-5-PHOSPHATE ISOMERASE"/>
    <property type="match status" value="1"/>
</dbReference>
<dbReference type="SUPFAM" id="SSF75445">
    <property type="entry name" value="D-ribose-5-phosphate isomerase (RpiA), lid domain"/>
    <property type="match status" value="1"/>
</dbReference>
<dbReference type="FunFam" id="3.30.70.260:FF:000018">
    <property type="entry name" value="Ribose-5-phosphate isomerase A"/>
    <property type="match status" value="1"/>
</dbReference>
<comment type="catalytic activity">
    <reaction evidence="1">
        <text>aldehydo-D-ribose 5-phosphate = D-ribulose 5-phosphate</text>
        <dbReference type="Rhea" id="RHEA:14657"/>
        <dbReference type="ChEBI" id="CHEBI:58121"/>
        <dbReference type="ChEBI" id="CHEBI:58273"/>
        <dbReference type="EC" id="5.3.1.6"/>
    </reaction>
</comment>
<dbReference type="EC" id="5.3.1.6" evidence="4"/>
<sequence length="286" mass="30596">MSNSNGSDKNGEKSNPVDAAKRRAAFYCAEKHVSDGCHLGVGSGSTIKHFVDSLAERFKEGKLKNIVCVPTSIQTRQWLLEAGLPVSDVEQTPELDLCVDGADEIDPALNCIKGGGGCLTQEKIVQSCARRFIVVVDQSKKSSRLGEHYKSLPIEVVPFGYASVKRKIEASEGGKCVLRMAKQKCGPVVTDNNNYIIDWEIPKEGSKDWSALHTRLVVIPGVVETGLFIGVAERAYFGMEDGSVCELVKPGTTNGSSTSNGETCQQQACNGFGGRIVAPPTATNGS</sequence>
<dbReference type="FunFam" id="3.40.50.1360:FF:000001">
    <property type="entry name" value="Ribose-5-phosphate isomerase A"/>
    <property type="match status" value="1"/>
</dbReference>
<dbReference type="Gene3D" id="3.40.50.1360">
    <property type="match status" value="1"/>
</dbReference>
<dbReference type="NCBIfam" id="NF001924">
    <property type="entry name" value="PRK00702.1"/>
    <property type="match status" value="1"/>
</dbReference>
<dbReference type="CDD" id="cd01398">
    <property type="entry name" value="RPI_A"/>
    <property type="match status" value="1"/>
</dbReference>
<dbReference type="SUPFAM" id="SSF100950">
    <property type="entry name" value="NagB/RpiA/CoA transferase-like"/>
    <property type="match status" value="1"/>
</dbReference>
<protein>
    <recommendedName>
        <fullName evidence="4">ribose-5-phosphate isomerase</fullName>
        <ecNumber evidence="4">5.3.1.6</ecNumber>
    </recommendedName>
    <alternativeName>
        <fullName evidence="6">Phosphoriboisomerase</fullName>
    </alternativeName>
</protein>
<evidence type="ECO:0000256" key="1">
    <source>
        <dbReference type="ARBA" id="ARBA00001713"/>
    </source>
</evidence>
<evidence type="ECO:0000256" key="4">
    <source>
        <dbReference type="ARBA" id="ARBA00011959"/>
    </source>
</evidence>
<dbReference type="InterPro" id="IPR037171">
    <property type="entry name" value="NagB/RpiA_transferase-like"/>
</dbReference>
<dbReference type="Pfam" id="PF06026">
    <property type="entry name" value="Rib_5-P_isom_A"/>
    <property type="match status" value="1"/>
</dbReference>
<organism evidence="7 8">
    <name type="scientific">Plectus sambesii</name>
    <dbReference type="NCBI Taxonomy" id="2011161"/>
    <lineage>
        <taxon>Eukaryota</taxon>
        <taxon>Metazoa</taxon>
        <taxon>Ecdysozoa</taxon>
        <taxon>Nematoda</taxon>
        <taxon>Chromadorea</taxon>
        <taxon>Plectida</taxon>
        <taxon>Plectina</taxon>
        <taxon>Plectoidea</taxon>
        <taxon>Plectidae</taxon>
        <taxon>Plectus</taxon>
    </lineage>
</organism>
<dbReference type="GO" id="GO:0009052">
    <property type="term" value="P:pentose-phosphate shunt, non-oxidative branch"/>
    <property type="evidence" value="ECO:0007669"/>
    <property type="project" value="InterPro"/>
</dbReference>